<keyword evidence="6" id="KW-0813">Transport</keyword>
<protein>
    <recommendedName>
        <fullName evidence="6">NADH-quinone oxidoreductase subunit N</fullName>
        <ecNumber evidence="6">7.1.1.-</ecNumber>
    </recommendedName>
    <alternativeName>
        <fullName evidence="6">NADH dehydrogenase I subunit N</fullName>
    </alternativeName>
    <alternativeName>
        <fullName evidence="6">NDH-1 subunit N</fullName>
    </alternativeName>
</protein>
<evidence type="ECO:0000259" key="8">
    <source>
        <dbReference type="Pfam" id="PF00361"/>
    </source>
</evidence>
<keyword evidence="6" id="KW-0874">Quinone</keyword>
<evidence type="ECO:0000256" key="2">
    <source>
        <dbReference type="ARBA" id="ARBA00022519"/>
    </source>
</evidence>
<evidence type="ECO:0000313" key="9">
    <source>
        <dbReference type="EMBL" id="SEC56619.1"/>
    </source>
</evidence>
<comment type="subcellular location">
    <subcellularLocation>
        <location evidence="6">Cell membrane</location>
        <topology evidence="6">Multi-pass membrane protein</topology>
    </subcellularLocation>
    <subcellularLocation>
        <location evidence="1">Endomembrane system</location>
        <topology evidence="1">Multi-pass membrane protein</topology>
    </subcellularLocation>
    <subcellularLocation>
        <location evidence="7">Membrane</location>
        <topology evidence="7">Multi-pass membrane protein</topology>
    </subcellularLocation>
</comment>
<keyword evidence="4 6" id="KW-1133">Transmembrane helix</keyword>
<dbReference type="EMBL" id="FNSD01000001">
    <property type="protein sequence ID" value="SEC56619.1"/>
    <property type="molecule type" value="Genomic_DNA"/>
</dbReference>
<evidence type="ECO:0000256" key="3">
    <source>
        <dbReference type="ARBA" id="ARBA00022692"/>
    </source>
</evidence>
<sequence>MFESLGNNVLALLPEYVLTIIGVIIMLLEPVLPPSRSRKPLGWLAIFGGVVATVISLWQLHLGIMNAFHDSIRVDSYSVFFQVIIGLVVVATLLTSLDFLDRKESHAGEYYALVCFGAVGMMLMCCSTELLMVFIGLEISSISTYIMAGFRKGQATGTESSLKYFLLGSFATAFFLYGIALTFGATGSTNLTVIAQAMTTTQTPVLAVLAVAMIIIGIGFKVSAAPFHVWTPDVYQGAPPPVVGMMSTAPKAAAFAVLLRILFSGYAMLQPRWQILMAILSVLSMCIGNLGALMQRDVKRMLAYSSIAHAGYLIAAFTALPTDGIAAAAFYSAAYAAMNVGAFIVITLVTGYQERLRTGEDYTGLALRHPVLGAALTFFLMSMIGIPFTGGFFGKFYVFTAVMHTGHVNLAVIGLLNSGVACFYYLRLIVRIYTAPATAEFADYTLASQTDPAMLQRPTGYFTTPTITRVPSYLALAAAVAATLLLGIAPGRVLTMAQVAAIATAPAGVATGNTVGDPAALH</sequence>
<name>A0A1H4TJT5_9BACT</name>
<accession>A0A1H4TJT5</accession>
<dbReference type="EC" id="7.1.1.-" evidence="6"/>
<dbReference type="GO" id="GO:0050136">
    <property type="term" value="F:NADH dehydrogenase (quinone) (non-electrogenic) activity"/>
    <property type="evidence" value="ECO:0007669"/>
    <property type="project" value="UniProtKB-UniRule"/>
</dbReference>
<feature type="transmembrane region" description="Helical" evidence="6">
    <location>
        <begin position="301"/>
        <end position="320"/>
    </location>
</feature>
<evidence type="ECO:0000256" key="5">
    <source>
        <dbReference type="ARBA" id="ARBA00023136"/>
    </source>
</evidence>
<evidence type="ECO:0000313" key="10">
    <source>
        <dbReference type="Proteomes" id="UP000182409"/>
    </source>
</evidence>
<feature type="transmembrane region" description="Helical" evidence="6">
    <location>
        <begin position="205"/>
        <end position="231"/>
    </location>
</feature>
<feature type="transmembrane region" description="Helical" evidence="6">
    <location>
        <begin position="470"/>
        <end position="489"/>
    </location>
</feature>
<keyword evidence="6" id="KW-1278">Translocase</keyword>
<feature type="transmembrane region" description="Helical" evidence="6">
    <location>
        <begin position="371"/>
        <end position="394"/>
    </location>
</feature>
<dbReference type="GO" id="GO:0042773">
    <property type="term" value="P:ATP synthesis coupled electron transport"/>
    <property type="evidence" value="ECO:0007669"/>
    <property type="project" value="InterPro"/>
</dbReference>
<dbReference type="HAMAP" id="MF_00445">
    <property type="entry name" value="NDH1_NuoN_1"/>
    <property type="match status" value="1"/>
</dbReference>
<comment type="function">
    <text evidence="6">NDH-1 shuttles electrons from NADH, via FMN and iron-sulfur (Fe-S) centers, to quinones in the respiratory chain. The immediate electron acceptor for the enzyme in this species is believed to be ubiquinone. Couples the redox reaction to proton translocation (for every two electrons transferred, four hydrogen ions are translocated across the cytoplasmic membrane), and thus conserves the redox energy in a proton gradient.</text>
</comment>
<evidence type="ECO:0000256" key="4">
    <source>
        <dbReference type="ARBA" id="ARBA00022989"/>
    </source>
</evidence>
<feature type="domain" description="NADH:quinone oxidoreductase/Mrp antiporter transmembrane" evidence="8">
    <location>
        <begin position="127"/>
        <end position="418"/>
    </location>
</feature>
<dbReference type="InterPro" id="IPR001750">
    <property type="entry name" value="ND/Mrp_TM"/>
</dbReference>
<feature type="transmembrane region" description="Helical" evidence="6">
    <location>
        <begin position="40"/>
        <end position="59"/>
    </location>
</feature>
<keyword evidence="6" id="KW-0830">Ubiquinone</keyword>
<dbReference type="Pfam" id="PF00361">
    <property type="entry name" value="Proton_antipo_M"/>
    <property type="match status" value="1"/>
</dbReference>
<feature type="transmembrane region" description="Helical" evidence="6">
    <location>
        <begin position="79"/>
        <end position="100"/>
    </location>
</feature>
<dbReference type="InterPro" id="IPR010096">
    <property type="entry name" value="NADH-Q_OxRdtase_suN/2"/>
</dbReference>
<feature type="transmembrane region" description="Helical" evidence="6">
    <location>
        <begin position="406"/>
        <end position="426"/>
    </location>
</feature>
<feature type="transmembrane region" description="Helical" evidence="6">
    <location>
        <begin position="107"/>
        <end position="124"/>
    </location>
</feature>
<dbReference type="NCBIfam" id="TIGR01770">
    <property type="entry name" value="NDH_I_N"/>
    <property type="match status" value="1"/>
</dbReference>
<feature type="transmembrane region" description="Helical" evidence="6">
    <location>
        <begin position="6"/>
        <end position="28"/>
    </location>
</feature>
<comment type="similarity">
    <text evidence="6">Belongs to the complex I subunit 2 family.</text>
</comment>
<dbReference type="GO" id="GO:0048038">
    <property type="term" value="F:quinone binding"/>
    <property type="evidence" value="ECO:0007669"/>
    <property type="project" value="UniProtKB-KW"/>
</dbReference>
<keyword evidence="3 6" id="KW-0812">Transmembrane</keyword>
<dbReference type="RefSeq" id="WP_074655483.1">
    <property type="nucleotide sequence ID" value="NZ_FNSD01000001.1"/>
</dbReference>
<gene>
    <name evidence="6" type="primary">nuoN</name>
    <name evidence="9" type="ORF">SAMN05443244_3776</name>
</gene>
<dbReference type="GO" id="GO:0008137">
    <property type="term" value="F:NADH dehydrogenase (ubiquinone) activity"/>
    <property type="evidence" value="ECO:0007669"/>
    <property type="project" value="InterPro"/>
</dbReference>
<comment type="catalytic activity">
    <reaction evidence="6">
        <text>a quinone + NADH + 5 H(+)(in) = a quinol + NAD(+) + 4 H(+)(out)</text>
        <dbReference type="Rhea" id="RHEA:57888"/>
        <dbReference type="ChEBI" id="CHEBI:15378"/>
        <dbReference type="ChEBI" id="CHEBI:24646"/>
        <dbReference type="ChEBI" id="CHEBI:57540"/>
        <dbReference type="ChEBI" id="CHEBI:57945"/>
        <dbReference type="ChEBI" id="CHEBI:132124"/>
    </reaction>
</comment>
<reference evidence="9 10" key="1">
    <citation type="submission" date="2016-10" db="EMBL/GenBank/DDBJ databases">
        <authorList>
            <person name="de Groot N.N."/>
        </authorList>
    </citation>
    <scope>NUCLEOTIDE SEQUENCE [LARGE SCALE GENOMIC DNA]</scope>
    <source>
        <strain evidence="9 10">AB35.6</strain>
    </source>
</reference>
<feature type="transmembrane region" description="Helical" evidence="6">
    <location>
        <begin position="162"/>
        <end position="185"/>
    </location>
</feature>
<evidence type="ECO:0000256" key="6">
    <source>
        <dbReference type="HAMAP-Rule" id="MF_00445"/>
    </source>
</evidence>
<proteinExistence type="inferred from homology"/>
<keyword evidence="6" id="KW-0520">NAD</keyword>
<keyword evidence="5 6" id="KW-0472">Membrane</keyword>
<dbReference type="GO" id="GO:0005886">
    <property type="term" value="C:plasma membrane"/>
    <property type="evidence" value="ECO:0007669"/>
    <property type="project" value="UniProtKB-SubCell"/>
</dbReference>
<feature type="transmembrane region" description="Helical" evidence="6">
    <location>
        <begin position="275"/>
        <end position="294"/>
    </location>
</feature>
<keyword evidence="6" id="KW-1003">Cell membrane</keyword>
<evidence type="ECO:0000256" key="1">
    <source>
        <dbReference type="ARBA" id="ARBA00004127"/>
    </source>
</evidence>
<feature type="transmembrane region" description="Helical" evidence="6">
    <location>
        <begin position="326"/>
        <end position="350"/>
    </location>
</feature>
<evidence type="ECO:0000256" key="7">
    <source>
        <dbReference type="RuleBase" id="RU000320"/>
    </source>
</evidence>
<dbReference type="OrthoDB" id="9807568at2"/>
<dbReference type="AlphaFoldDB" id="A0A1H4TJT5"/>
<keyword evidence="2" id="KW-0997">Cell inner membrane</keyword>
<organism evidence="9 10">
    <name type="scientific">Terriglobus roseus</name>
    <dbReference type="NCBI Taxonomy" id="392734"/>
    <lineage>
        <taxon>Bacteria</taxon>
        <taxon>Pseudomonadati</taxon>
        <taxon>Acidobacteriota</taxon>
        <taxon>Terriglobia</taxon>
        <taxon>Terriglobales</taxon>
        <taxon>Acidobacteriaceae</taxon>
        <taxon>Terriglobus</taxon>
    </lineage>
</organism>
<dbReference type="GO" id="GO:0012505">
    <property type="term" value="C:endomembrane system"/>
    <property type="evidence" value="ECO:0007669"/>
    <property type="project" value="UniProtKB-SubCell"/>
</dbReference>
<comment type="subunit">
    <text evidence="6">NDH-1 is composed of 14 different subunits. Subunits NuoA, H, J, K, L, M, N constitute the membrane sector of the complex.</text>
</comment>
<dbReference type="Proteomes" id="UP000182409">
    <property type="component" value="Unassembled WGS sequence"/>
</dbReference>
<dbReference type="PANTHER" id="PTHR22773">
    <property type="entry name" value="NADH DEHYDROGENASE"/>
    <property type="match status" value="1"/>
</dbReference>